<dbReference type="GO" id="GO:0000070">
    <property type="term" value="P:mitotic sister chromatid segregation"/>
    <property type="evidence" value="ECO:0007669"/>
    <property type="project" value="TreeGrafter"/>
</dbReference>
<protein>
    <recommendedName>
        <fullName evidence="11">Centromere protein K</fullName>
    </recommendedName>
</protein>
<evidence type="ECO:0000256" key="7">
    <source>
        <dbReference type="ARBA" id="ARBA00023328"/>
    </source>
</evidence>
<evidence type="ECO:0000313" key="10">
    <source>
        <dbReference type="Proteomes" id="UP001066276"/>
    </source>
</evidence>
<accession>A0AAV7W6G2</accession>
<dbReference type="PANTHER" id="PTHR14401:SF6">
    <property type="entry name" value="CENTROMERE PROTEIN K"/>
    <property type="match status" value="1"/>
</dbReference>
<organism evidence="9 10">
    <name type="scientific">Pleurodeles waltl</name>
    <name type="common">Iberian ribbed newt</name>
    <dbReference type="NCBI Taxonomy" id="8319"/>
    <lineage>
        <taxon>Eukaryota</taxon>
        <taxon>Metazoa</taxon>
        <taxon>Chordata</taxon>
        <taxon>Craniata</taxon>
        <taxon>Vertebrata</taxon>
        <taxon>Euteleostomi</taxon>
        <taxon>Amphibia</taxon>
        <taxon>Batrachia</taxon>
        <taxon>Caudata</taxon>
        <taxon>Salamandroidea</taxon>
        <taxon>Salamandridae</taxon>
        <taxon>Pleurodelinae</taxon>
        <taxon>Pleurodeles</taxon>
    </lineage>
</organism>
<feature type="coiled-coil region" evidence="8">
    <location>
        <begin position="113"/>
        <end position="168"/>
    </location>
</feature>
<keyword evidence="6" id="KW-0539">Nucleus</keyword>
<dbReference type="Proteomes" id="UP001066276">
    <property type="component" value="Chromosome 1_2"/>
</dbReference>
<evidence type="ECO:0000256" key="5">
    <source>
        <dbReference type="ARBA" id="ARBA00023054"/>
    </source>
</evidence>
<dbReference type="AlphaFoldDB" id="A0AAV7W6G2"/>
<reference evidence="9" key="1">
    <citation type="journal article" date="2022" name="bioRxiv">
        <title>Sequencing and chromosome-scale assembly of the giantPleurodeles waltlgenome.</title>
        <authorList>
            <person name="Brown T."/>
            <person name="Elewa A."/>
            <person name="Iarovenko S."/>
            <person name="Subramanian E."/>
            <person name="Araus A.J."/>
            <person name="Petzold A."/>
            <person name="Susuki M."/>
            <person name="Suzuki K.-i.T."/>
            <person name="Hayashi T."/>
            <person name="Toyoda A."/>
            <person name="Oliveira C."/>
            <person name="Osipova E."/>
            <person name="Leigh N.D."/>
            <person name="Simon A."/>
            <person name="Yun M.H."/>
        </authorList>
    </citation>
    <scope>NUCLEOTIDE SEQUENCE</scope>
    <source>
        <strain evidence="9">20211129_DDA</strain>
        <tissue evidence="9">Liver</tissue>
    </source>
</reference>
<dbReference type="GO" id="GO:0051382">
    <property type="term" value="P:kinetochore assembly"/>
    <property type="evidence" value="ECO:0007669"/>
    <property type="project" value="InterPro"/>
</dbReference>
<comment type="subcellular location">
    <subcellularLocation>
        <location evidence="2">Chromosome</location>
        <location evidence="2">Centromere</location>
    </subcellularLocation>
    <subcellularLocation>
        <location evidence="1">Nucleus</location>
    </subcellularLocation>
</comment>
<evidence type="ECO:0000256" key="8">
    <source>
        <dbReference type="SAM" id="Coils"/>
    </source>
</evidence>
<dbReference type="Pfam" id="PF11802">
    <property type="entry name" value="CENP-K"/>
    <property type="match status" value="1"/>
</dbReference>
<evidence type="ECO:0008006" key="11">
    <source>
        <dbReference type="Google" id="ProtNLM"/>
    </source>
</evidence>
<dbReference type="GO" id="GO:0000775">
    <property type="term" value="C:chromosome, centromeric region"/>
    <property type="evidence" value="ECO:0007669"/>
    <property type="project" value="UniProtKB-SubCell"/>
</dbReference>
<sequence length="291" mass="33813">MDKQEELLKDAESLAKHMSSYNCDLAPDLISESDCSAEAKEQLLVQCENIWVQMEKCQSKLNQLGTETLPETDTQLFLLMMQVKSLMAECTQWQKKEPEIISANQEVLLTLGKQELQKVNRELEMVLSSVRSKNRKLKEELKMEQRWLEEQQQLVQALSSRQEELKNHVVQISEKRVCREVEQKIIKIRAYEQELLGALGEFLGEHFPLPEKPEETSKKKKILPAGPATQLKTLHDILEELMNKLLATPHDPYVPITESDWPPYIELLLRYGIALRHPQDPNRIRLEAFHH</sequence>
<name>A0AAV7W6G2_PLEWA</name>
<dbReference type="PANTHER" id="PTHR14401">
    <property type="entry name" value="CENTROMERE PROTEIN K"/>
    <property type="match status" value="1"/>
</dbReference>
<evidence type="ECO:0000313" key="9">
    <source>
        <dbReference type="EMBL" id="KAJ1209585.1"/>
    </source>
</evidence>
<evidence type="ECO:0000256" key="2">
    <source>
        <dbReference type="ARBA" id="ARBA00004584"/>
    </source>
</evidence>
<keyword evidence="10" id="KW-1185">Reference proteome</keyword>
<comment type="caution">
    <text evidence="9">The sequence shown here is derived from an EMBL/GenBank/DDBJ whole genome shotgun (WGS) entry which is preliminary data.</text>
</comment>
<keyword evidence="4" id="KW-0158">Chromosome</keyword>
<keyword evidence="5 8" id="KW-0175">Coiled coil</keyword>
<keyword evidence="7" id="KW-0137">Centromere</keyword>
<evidence type="ECO:0000256" key="6">
    <source>
        <dbReference type="ARBA" id="ARBA00023242"/>
    </source>
</evidence>
<gene>
    <name evidence="9" type="ORF">NDU88_004959</name>
</gene>
<evidence type="ECO:0000256" key="1">
    <source>
        <dbReference type="ARBA" id="ARBA00004123"/>
    </source>
</evidence>
<dbReference type="InterPro" id="IPR020993">
    <property type="entry name" value="Centromere_CenpK"/>
</dbReference>
<comment type="similarity">
    <text evidence="3">Belongs to the CENP-K/MCM22 family.</text>
</comment>
<evidence type="ECO:0000256" key="3">
    <source>
        <dbReference type="ARBA" id="ARBA00005795"/>
    </source>
</evidence>
<evidence type="ECO:0000256" key="4">
    <source>
        <dbReference type="ARBA" id="ARBA00022454"/>
    </source>
</evidence>
<dbReference type="GO" id="GO:0005634">
    <property type="term" value="C:nucleus"/>
    <property type="evidence" value="ECO:0007669"/>
    <property type="project" value="UniProtKB-SubCell"/>
</dbReference>
<proteinExistence type="inferred from homology"/>
<dbReference type="EMBL" id="JANPWB010000002">
    <property type="protein sequence ID" value="KAJ1209585.1"/>
    <property type="molecule type" value="Genomic_DNA"/>
</dbReference>